<dbReference type="Proteomes" id="UP000585474">
    <property type="component" value="Unassembled WGS sequence"/>
</dbReference>
<feature type="region of interest" description="Disordered" evidence="1">
    <location>
        <begin position="54"/>
        <end position="154"/>
    </location>
</feature>
<sequence>MAELIRASIVDHGGGRERLSLRLLSAPPLTELSPVRSARQYPRYVTLFQRATPLSTEMNGGGGERKPISNSDQIRSAQKWRLSIPPDSSRRDEAPASNGFQIGVQTSPHAPPEVSAQVCYVRDKVSDSCGEKKEMEERDALTVLSEEAPKEDED</sequence>
<keyword evidence="3" id="KW-1185">Reference proteome</keyword>
<reference evidence="2 3" key="1">
    <citation type="submission" date="2019-07" db="EMBL/GenBank/DDBJ databases">
        <title>De Novo Assembly of kiwifruit Actinidia rufa.</title>
        <authorList>
            <person name="Sugita-Konishi S."/>
            <person name="Sato K."/>
            <person name="Mori E."/>
            <person name="Abe Y."/>
            <person name="Kisaki G."/>
            <person name="Hamano K."/>
            <person name="Suezawa K."/>
            <person name="Otani M."/>
            <person name="Fukuda T."/>
            <person name="Manabe T."/>
            <person name="Gomi K."/>
            <person name="Tabuchi M."/>
            <person name="Akimitsu K."/>
            <person name="Kataoka I."/>
        </authorList>
    </citation>
    <scope>NUCLEOTIDE SEQUENCE [LARGE SCALE GENOMIC DNA]</scope>
    <source>
        <strain evidence="3">cv. Fuchu</strain>
    </source>
</reference>
<evidence type="ECO:0000256" key="1">
    <source>
        <dbReference type="SAM" id="MobiDB-lite"/>
    </source>
</evidence>
<accession>A0A7J0EE04</accession>
<dbReference type="AlphaFoldDB" id="A0A7J0EE04"/>
<protein>
    <submittedName>
        <fullName evidence="2">Uncharacterized protein</fullName>
    </submittedName>
</protein>
<proteinExistence type="predicted"/>
<feature type="compositionally biased region" description="Basic and acidic residues" evidence="1">
    <location>
        <begin position="121"/>
        <end position="140"/>
    </location>
</feature>
<dbReference type="EMBL" id="BJWL01000003">
    <property type="protein sequence ID" value="GFY84600.1"/>
    <property type="molecule type" value="Genomic_DNA"/>
</dbReference>
<feature type="compositionally biased region" description="Polar residues" evidence="1">
    <location>
        <begin position="98"/>
        <end position="108"/>
    </location>
</feature>
<organism evidence="2 3">
    <name type="scientific">Actinidia rufa</name>
    <dbReference type="NCBI Taxonomy" id="165716"/>
    <lineage>
        <taxon>Eukaryota</taxon>
        <taxon>Viridiplantae</taxon>
        <taxon>Streptophyta</taxon>
        <taxon>Embryophyta</taxon>
        <taxon>Tracheophyta</taxon>
        <taxon>Spermatophyta</taxon>
        <taxon>Magnoliopsida</taxon>
        <taxon>eudicotyledons</taxon>
        <taxon>Gunneridae</taxon>
        <taxon>Pentapetalae</taxon>
        <taxon>asterids</taxon>
        <taxon>Ericales</taxon>
        <taxon>Actinidiaceae</taxon>
        <taxon>Actinidia</taxon>
    </lineage>
</organism>
<evidence type="ECO:0000313" key="3">
    <source>
        <dbReference type="Proteomes" id="UP000585474"/>
    </source>
</evidence>
<comment type="caution">
    <text evidence="2">The sequence shown here is derived from an EMBL/GenBank/DDBJ whole genome shotgun (WGS) entry which is preliminary data.</text>
</comment>
<name>A0A7J0EE04_9ERIC</name>
<gene>
    <name evidence="2" type="ORF">Acr_03g0013740</name>
</gene>
<evidence type="ECO:0000313" key="2">
    <source>
        <dbReference type="EMBL" id="GFY84600.1"/>
    </source>
</evidence>